<evidence type="ECO:0000313" key="6">
    <source>
        <dbReference type="EMBL" id="KFA68697.1"/>
    </source>
</evidence>
<evidence type="ECO:0000256" key="3">
    <source>
        <dbReference type="RuleBase" id="RU361235"/>
    </source>
</evidence>
<evidence type="ECO:0000256" key="1">
    <source>
        <dbReference type="ARBA" id="ARBA00005964"/>
    </source>
</evidence>
<keyword evidence="2 3" id="KW-0378">Hydrolase</keyword>
<evidence type="ECO:0000259" key="5">
    <source>
        <dbReference type="Pfam" id="PF00135"/>
    </source>
</evidence>
<dbReference type="InterPro" id="IPR002018">
    <property type="entry name" value="CarbesteraseB"/>
</dbReference>
<dbReference type="HOGENOM" id="CLU_006586_10_3_1"/>
<name>A0A084QXL2_STAC4</name>
<dbReference type="STRING" id="1283841.A0A084QXL2"/>
<feature type="region of interest" description="Disordered" evidence="4">
    <location>
        <begin position="50"/>
        <end position="71"/>
    </location>
</feature>
<dbReference type="InParanoid" id="A0A084QXL2"/>
<dbReference type="EMBL" id="KL659751">
    <property type="protein sequence ID" value="KFA68697.1"/>
    <property type="molecule type" value="Genomic_DNA"/>
</dbReference>
<proteinExistence type="inferred from homology"/>
<evidence type="ECO:0000313" key="7">
    <source>
        <dbReference type="Proteomes" id="UP000028524"/>
    </source>
</evidence>
<sequence>MSPTITVNGCAVTGTTKPSSFMLPKPVDIFYGIPYARATRFHAAELLDPRPGGSMAAHQPGPSTPFPMAPHATSEDPLTLNIFKPSSSSSSSSSPAPLPVVVYVHGGGFNFGHPLERNLASLLAWAERPLVVVAVGYRLGPLGFLAGAGADVGERNLGLGDQRLAVEWVRKWVGAFGGDAGDLTLMGVSAGAHSIGHHILHPSPLPFRKAILESGSPTARSTLSATHPRVLDQMRSLRAESYNAPLATLPVAQLLEASVMVWAQHAQSVCWPFQPVVDDRPDSLVPDLPLNLWATLLSRTGPAAAKGLAVITGFCSHEGTQFVPQRAQTNADFRGFFATLIPSFTQEDLNALEALYPDPVTDPSSPYSHAGRQGAQFRRLYEAYGHYAYICPVLHTAHLLSRAGARVYLYEYAAISMPFRAAGHGDQAVVVAHDMDAIGFRPGLIAVAREMNPRWTNFAAEPDGDLGDAWPLFRSPLAGGDGDGSLLVFGEDNDEAAGGSNLGTPVRTRTLTQKELDQCQFWWDRMELSQGLGLRGAAKAL</sequence>
<evidence type="ECO:0000256" key="4">
    <source>
        <dbReference type="SAM" id="MobiDB-lite"/>
    </source>
</evidence>
<dbReference type="InterPro" id="IPR050309">
    <property type="entry name" value="Type-B_Carboxylest/Lipase"/>
</dbReference>
<gene>
    <name evidence="6" type="ORF">S40285_02652</name>
</gene>
<dbReference type="AlphaFoldDB" id="A0A084QXL2"/>
<organism evidence="6 7">
    <name type="scientific">Stachybotrys chlorohalonatus (strain IBT 40285)</name>
    <dbReference type="NCBI Taxonomy" id="1283841"/>
    <lineage>
        <taxon>Eukaryota</taxon>
        <taxon>Fungi</taxon>
        <taxon>Dikarya</taxon>
        <taxon>Ascomycota</taxon>
        <taxon>Pezizomycotina</taxon>
        <taxon>Sordariomycetes</taxon>
        <taxon>Hypocreomycetidae</taxon>
        <taxon>Hypocreales</taxon>
        <taxon>Stachybotryaceae</taxon>
        <taxon>Stachybotrys</taxon>
    </lineage>
</organism>
<keyword evidence="7" id="KW-1185">Reference proteome</keyword>
<dbReference type="Proteomes" id="UP000028524">
    <property type="component" value="Unassembled WGS sequence"/>
</dbReference>
<dbReference type="PANTHER" id="PTHR11559">
    <property type="entry name" value="CARBOXYLESTERASE"/>
    <property type="match status" value="1"/>
</dbReference>
<evidence type="ECO:0000256" key="2">
    <source>
        <dbReference type="ARBA" id="ARBA00022801"/>
    </source>
</evidence>
<dbReference type="SUPFAM" id="SSF53474">
    <property type="entry name" value="alpha/beta-Hydrolases"/>
    <property type="match status" value="1"/>
</dbReference>
<comment type="similarity">
    <text evidence="1 3">Belongs to the type-B carboxylesterase/lipase family.</text>
</comment>
<dbReference type="OrthoDB" id="6846267at2759"/>
<dbReference type="Pfam" id="PF00135">
    <property type="entry name" value="COesterase"/>
    <property type="match status" value="1"/>
</dbReference>
<dbReference type="PROSITE" id="PS00122">
    <property type="entry name" value="CARBOXYLESTERASE_B_1"/>
    <property type="match status" value="1"/>
</dbReference>
<dbReference type="Gene3D" id="3.40.50.1820">
    <property type="entry name" value="alpha/beta hydrolase"/>
    <property type="match status" value="1"/>
</dbReference>
<feature type="domain" description="Carboxylesterase type B" evidence="5">
    <location>
        <begin position="2"/>
        <end position="461"/>
    </location>
</feature>
<protein>
    <recommendedName>
        <fullName evidence="3">Carboxylic ester hydrolase</fullName>
        <ecNumber evidence="3">3.1.1.-</ecNumber>
    </recommendedName>
</protein>
<dbReference type="InterPro" id="IPR029058">
    <property type="entry name" value="AB_hydrolase_fold"/>
</dbReference>
<dbReference type="GO" id="GO:0016787">
    <property type="term" value="F:hydrolase activity"/>
    <property type="evidence" value="ECO:0007669"/>
    <property type="project" value="UniProtKB-KW"/>
</dbReference>
<reference evidence="6 7" key="1">
    <citation type="journal article" date="2014" name="BMC Genomics">
        <title>Comparative genome sequencing reveals chemotype-specific gene clusters in the toxigenic black mold Stachybotrys.</title>
        <authorList>
            <person name="Semeiks J."/>
            <person name="Borek D."/>
            <person name="Otwinowski Z."/>
            <person name="Grishin N.V."/>
        </authorList>
    </citation>
    <scope>NUCLEOTIDE SEQUENCE [LARGE SCALE GENOMIC DNA]</scope>
    <source>
        <strain evidence="6 7">IBT 40285</strain>
    </source>
</reference>
<dbReference type="InterPro" id="IPR019826">
    <property type="entry name" value="Carboxylesterase_B_AS"/>
</dbReference>
<accession>A0A084QXL2</accession>
<dbReference type="EC" id="3.1.1.-" evidence="3"/>
<dbReference type="ESTHER" id="stach-a0a084awk2">
    <property type="family name" value="Fungal_carboxylesterase_lipase"/>
</dbReference>
<dbReference type="OMA" id="CRFWWDR"/>